<evidence type="ECO:0000313" key="2">
    <source>
        <dbReference type="EnsemblPlants" id="KQL16256"/>
    </source>
</evidence>
<name>K3ZBM4_SETIT</name>
<protein>
    <submittedName>
        <fullName evidence="2">Uncharacterized protein</fullName>
    </submittedName>
</protein>
<proteinExistence type="predicted"/>
<dbReference type="Gramene" id="KQL16256">
    <property type="protein sequence ID" value="KQL16256"/>
    <property type="gene ID" value="SETIT_023945mg"/>
</dbReference>
<evidence type="ECO:0000313" key="3">
    <source>
        <dbReference type="Proteomes" id="UP000004995"/>
    </source>
</evidence>
<accession>K3ZBM4</accession>
<organism evidence="2 3">
    <name type="scientific">Setaria italica</name>
    <name type="common">Foxtail millet</name>
    <name type="synonym">Panicum italicum</name>
    <dbReference type="NCBI Taxonomy" id="4555"/>
    <lineage>
        <taxon>Eukaryota</taxon>
        <taxon>Viridiplantae</taxon>
        <taxon>Streptophyta</taxon>
        <taxon>Embryophyta</taxon>
        <taxon>Tracheophyta</taxon>
        <taxon>Spermatophyta</taxon>
        <taxon>Magnoliopsida</taxon>
        <taxon>Liliopsida</taxon>
        <taxon>Poales</taxon>
        <taxon>Poaceae</taxon>
        <taxon>PACMAD clade</taxon>
        <taxon>Panicoideae</taxon>
        <taxon>Panicodae</taxon>
        <taxon>Paniceae</taxon>
        <taxon>Cenchrinae</taxon>
        <taxon>Setaria</taxon>
    </lineage>
</organism>
<reference evidence="3" key="1">
    <citation type="journal article" date="2012" name="Nat. Biotechnol.">
        <title>Reference genome sequence of the model plant Setaria.</title>
        <authorList>
            <person name="Bennetzen J.L."/>
            <person name="Schmutz J."/>
            <person name="Wang H."/>
            <person name="Percifield R."/>
            <person name="Hawkins J."/>
            <person name="Pontaroli A.C."/>
            <person name="Estep M."/>
            <person name="Feng L."/>
            <person name="Vaughn J.N."/>
            <person name="Grimwood J."/>
            <person name="Jenkins J."/>
            <person name="Barry K."/>
            <person name="Lindquist E."/>
            <person name="Hellsten U."/>
            <person name="Deshpande S."/>
            <person name="Wang X."/>
            <person name="Wu X."/>
            <person name="Mitros T."/>
            <person name="Triplett J."/>
            <person name="Yang X."/>
            <person name="Ye C.Y."/>
            <person name="Mauro-Herrera M."/>
            <person name="Wang L."/>
            <person name="Li P."/>
            <person name="Sharma M."/>
            <person name="Sharma R."/>
            <person name="Ronald P.C."/>
            <person name="Panaud O."/>
            <person name="Kellogg E.A."/>
            <person name="Brutnell T.P."/>
            <person name="Doust A.N."/>
            <person name="Tuskan G.A."/>
            <person name="Rokhsar D."/>
            <person name="Devos K.M."/>
        </authorList>
    </citation>
    <scope>NUCLEOTIDE SEQUENCE [LARGE SCALE GENOMIC DNA]</scope>
    <source>
        <strain evidence="3">cv. Yugu1</strain>
    </source>
</reference>
<sequence length="61" mass="6840">MHTCASSTSCPHNLPKKEEERKEREEEMLHPQYSQFGKICPPQVTCITTTKGSGSECILCV</sequence>
<dbReference type="InParanoid" id="K3ZBM4"/>
<keyword evidence="3" id="KW-1185">Reference proteome</keyword>
<dbReference type="EMBL" id="AGNK02001911">
    <property type="status" value="NOT_ANNOTATED_CDS"/>
    <property type="molecule type" value="Genomic_DNA"/>
</dbReference>
<dbReference type="EnsemblPlants" id="KQL16256">
    <property type="protein sequence ID" value="KQL16256"/>
    <property type="gene ID" value="SETIT_023945mg"/>
</dbReference>
<feature type="compositionally biased region" description="Basic and acidic residues" evidence="1">
    <location>
        <begin position="15"/>
        <end position="28"/>
    </location>
</feature>
<reference evidence="2" key="2">
    <citation type="submission" date="2018-08" db="UniProtKB">
        <authorList>
            <consortium name="EnsemblPlants"/>
        </authorList>
    </citation>
    <scope>IDENTIFICATION</scope>
    <source>
        <strain evidence="2">Yugu1</strain>
    </source>
</reference>
<evidence type="ECO:0000256" key="1">
    <source>
        <dbReference type="SAM" id="MobiDB-lite"/>
    </source>
</evidence>
<feature type="compositionally biased region" description="Polar residues" evidence="1">
    <location>
        <begin position="1"/>
        <end position="11"/>
    </location>
</feature>
<dbReference type="AlphaFoldDB" id="K3ZBM4"/>
<dbReference type="HOGENOM" id="CLU_2927005_0_0_1"/>
<dbReference type="Proteomes" id="UP000004995">
    <property type="component" value="Unassembled WGS sequence"/>
</dbReference>
<feature type="region of interest" description="Disordered" evidence="1">
    <location>
        <begin position="1"/>
        <end position="28"/>
    </location>
</feature>